<dbReference type="RefSeq" id="WP_189255489.1">
    <property type="nucleotide sequence ID" value="NZ_BMRE01000018.1"/>
</dbReference>
<evidence type="ECO:0000313" key="1">
    <source>
        <dbReference type="EMBL" id="GGU45905.1"/>
    </source>
</evidence>
<reference evidence="2" key="1">
    <citation type="journal article" date="2019" name="Int. J. Syst. Evol. Microbiol.">
        <title>The Global Catalogue of Microorganisms (GCM) 10K type strain sequencing project: providing services to taxonomists for standard genome sequencing and annotation.</title>
        <authorList>
            <consortium name="The Broad Institute Genomics Platform"/>
            <consortium name="The Broad Institute Genome Sequencing Center for Infectious Disease"/>
            <person name="Wu L."/>
            <person name="Ma J."/>
        </authorList>
    </citation>
    <scope>NUCLEOTIDE SEQUENCE [LARGE SCALE GENOMIC DNA]</scope>
    <source>
        <strain evidence="2">JCM 3296</strain>
    </source>
</reference>
<sequence>MAYATVDDVEDRLGRELDDQEARIVNTRLNDAELLIRSRIPDLDARITSGRLDVMTVRMIEAEAVLRLVRNPSGFASETDGSYSYTLSEQVASGRLEILADEWSLLGIRRGAYVIRPLLRPAFDPFRLPPGRSEFEGWRG</sequence>
<protein>
    <recommendedName>
        <fullName evidence="3">Phage protein Gp19/Gp15/Gp42</fullName>
    </recommendedName>
</protein>
<evidence type="ECO:0008006" key="3">
    <source>
        <dbReference type="Google" id="ProtNLM"/>
    </source>
</evidence>
<dbReference type="InterPro" id="IPR018963">
    <property type="entry name" value="Mycophage_D29_Gp19"/>
</dbReference>
<organism evidence="1 2">
    <name type="scientific">Lentzea flava</name>
    <dbReference type="NCBI Taxonomy" id="103732"/>
    <lineage>
        <taxon>Bacteria</taxon>
        <taxon>Bacillati</taxon>
        <taxon>Actinomycetota</taxon>
        <taxon>Actinomycetes</taxon>
        <taxon>Pseudonocardiales</taxon>
        <taxon>Pseudonocardiaceae</taxon>
        <taxon>Lentzea</taxon>
    </lineage>
</organism>
<keyword evidence="2" id="KW-1185">Reference proteome</keyword>
<accession>A0ABQ2UPV9</accession>
<evidence type="ECO:0000313" key="2">
    <source>
        <dbReference type="Proteomes" id="UP000649573"/>
    </source>
</evidence>
<name>A0ABQ2UPV9_9PSEU</name>
<comment type="caution">
    <text evidence="1">The sequence shown here is derived from an EMBL/GenBank/DDBJ whole genome shotgun (WGS) entry which is preliminary data.</text>
</comment>
<proteinExistence type="predicted"/>
<dbReference type="Pfam" id="PF09355">
    <property type="entry name" value="Phage_Gp19"/>
    <property type="match status" value="1"/>
</dbReference>
<gene>
    <name evidence="1" type="ORF">GCM10010178_43010</name>
</gene>
<dbReference type="Proteomes" id="UP000649573">
    <property type="component" value="Unassembled WGS sequence"/>
</dbReference>
<dbReference type="EMBL" id="BMRE01000018">
    <property type="protein sequence ID" value="GGU45905.1"/>
    <property type="molecule type" value="Genomic_DNA"/>
</dbReference>